<dbReference type="InterPro" id="IPR004223">
    <property type="entry name" value="VitB12-dep_Met_synth_activ_dom"/>
</dbReference>
<dbReference type="Pfam" id="PF02607">
    <property type="entry name" value="B12-binding_2"/>
    <property type="match status" value="1"/>
</dbReference>
<evidence type="ECO:0000256" key="13">
    <source>
        <dbReference type="ARBA" id="ARBA00022723"/>
    </source>
</evidence>
<dbReference type="SUPFAM" id="SSF56507">
    <property type="entry name" value="Methionine synthase activation domain-like"/>
    <property type="match status" value="1"/>
</dbReference>
<dbReference type="SUPFAM" id="SSF82282">
    <property type="entry name" value="Homocysteine S-methyltransferase"/>
    <property type="match status" value="1"/>
</dbReference>
<gene>
    <name evidence="28" type="primary">metH</name>
    <name evidence="28" type="ORF">J0911_16785</name>
</gene>
<dbReference type="Pfam" id="PF02310">
    <property type="entry name" value="B12-binding"/>
    <property type="match status" value="1"/>
</dbReference>
<dbReference type="PROSITE" id="PS51332">
    <property type="entry name" value="B12_BINDING"/>
    <property type="match status" value="1"/>
</dbReference>
<dbReference type="SMART" id="SM01018">
    <property type="entry name" value="B12-binding_2"/>
    <property type="match status" value="1"/>
</dbReference>
<dbReference type="InterPro" id="IPR036724">
    <property type="entry name" value="Cobalamin-bd_sf"/>
</dbReference>
<evidence type="ECO:0000256" key="20">
    <source>
        <dbReference type="NCBIfam" id="TIGR02082"/>
    </source>
</evidence>
<dbReference type="Pfam" id="PF02574">
    <property type="entry name" value="S-methyl_trans"/>
    <property type="match status" value="1"/>
</dbReference>
<evidence type="ECO:0000256" key="10">
    <source>
        <dbReference type="ARBA" id="ARBA00022628"/>
    </source>
</evidence>
<dbReference type="EC" id="2.1.1.13" evidence="6 20"/>
<feature type="binding site" evidence="22">
    <location>
        <position position="293"/>
    </location>
    <ligand>
        <name>Zn(2+)</name>
        <dbReference type="ChEBI" id="CHEBI:29105"/>
    </ligand>
</feature>
<evidence type="ECO:0000256" key="9">
    <source>
        <dbReference type="ARBA" id="ARBA00022605"/>
    </source>
</evidence>
<evidence type="ECO:0000259" key="23">
    <source>
        <dbReference type="PROSITE" id="PS50970"/>
    </source>
</evidence>
<dbReference type="Pfam" id="PF02965">
    <property type="entry name" value="Met_synt_B12"/>
    <property type="match status" value="1"/>
</dbReference>
<evidence type="ECO:0000259" key="24">
    <source>
        <dbReference type="PROSITE" id="PS50972"/>
    </source>
</evidence>
<evidence type="ECO:0000256" key="15">
    <source>
        <dbReference type="ARBA" id="ARBA00022833"/>
    </source>
</evidence>
<comment type="pathway">
    <text evidence="4 21">Amino-acid biosynthesis; L-methionine biosynthesis via de novo pathway; L-methionine from L-homocysteine (MetH route): step 1/1.</text>
</comment>
<evidence type="ECO:0000256" key="6">
    <source>
        <dbReference type="ARBA" id="ARBA00012032"/>
    </source>
</evidence>
<evidence type="ECO:0000256" key="5">
    <source>
        <dbReference type="ARBA" id="ARBA00010398"/>
    </source>
</evidence>
<evidence type="ECO:0000256" key="18">
    <source>
        <dbReference type="ARBA" id="ARBA00025552"/>
    </source>
</evidence>
<comment type="caution">
    <text evidence="28">The sequence shown here is derived from an EMBL/GenBank/DDBJ whole genome shotgun (WGS) entry which is preliminary data.</text>
</comment>
<name>A0ABS3ICF6_9MICO</name>
<protein>
    <recommendedName>
        <fullName evidence="7 20">Methionine synthase</fullName>
        <ecNumber evidence="6 20">2.1.1.13</ecNumber>
    </recommendedName>
    <alternativeName>
        <fullName evidence="19 21">5-methyltetrahydrofolate--homocysteine methyltransferase</fullName>
    </alternativeName>
</protein>
<comment type="cofactor">
    <cofactor evidence="3 21">
        <name>methylcob(III)alamin</name>
        <dbReference type="ChEBI" id="CHEBI:28115"/>
    </cofactor>
</comment>
<keyword evidence="9 21" id="KW-0028">Amino-acid biosynthesis</keyword>
<dbReference type="EMBL" id="JAFMPK010000047">
    <property type="protein sequence ID" value="MBO0610683.1"/>
    <property type="molecule type" value="Genomic_DNA"/>
</dbReference>
<feature type="domain" description="Pterin-binding" evidence="24">
    <location>
        <begin position="338"/>
        <end position="597"/>
    </location>
</feature>
<evidence type="ECO:0000313" key="29">
    <source>
        <dbReference type="Proteomes" id="UP000664617"/>
    </source>
</evidence>
<dbReference type="PIRSF" id="PIRSF000381">
    <property type="entry name" value="MetH"/>
    <property type="match status" value="1"/>
</dbReference>
<accession>A0ABS3ICF6</accession>
<feature type="domain" description="B12-binding N-terminal" evidence="27">
    <location>
        <begin position="636"/>
        <end position="730"/>
    </location>
</feature>
<dbReference type="CDD" id="cd00740">
    <property type="entry name" value="MeTr"/>
    <property type="match status" value="1"/>
</dbReference>
<evidence type="ECO:0000256" key="8">
    <source>
        <dbReference type="ARBA" id="ARBA00022603"/>
    </source>
</evidence>
<feature type="binding site" evidence="22">
    <location>
        <position position="292"/>
    </location>
    <ligand>
        <name>Zn(2+)</name>
        <dbReference type="ChEBI" id="CHEBI:29105"/>
    </ligand>
</feature>
<dbReference type="NCBIfam" id="TIGR02082">
    <property type="entry name" value="metH"/>
    <property type="match status" value="1"/>
</dbReference>
<dbReference type="InterPro" id="IPR003759">
    <property type="entry name" value="Cbl-bd_cap"/>
</dbReference>
<reference evidence="29" key="2">
    <citation type="submission" date="2023-07" db="EMBL/GenBank/DDBJ databases">
        <title>Myceligenerans salitolerans sp. nov., a halotolerant actinomycete isolated from a salt lake in Xinjiang, China.</title>
        <authorList>
            <person name="Guan T."/>
        </authorList>
    </citation>
    <scope>NUCLEOTIDE SEQUENCE [LARGE SCALE GENOMIC DNA]</scope>
    <source>
        <strain evidence="29">XHU 5031</strain>
    </source>
</reference>
<dbReference type="InterPro" id="IPR011822">
    <property type="entry name" value="MetH"/>
</dbReference>
<dbReference type="GO" id="GO:0008705">
    <property type="term" value="F:methionine synthase activity"/>
    <property type="evidence" value="ECO:0007669"/>
    <property type="project" value="UniProtKB-EC"/>
</dbReference>
<evidence type="ECO:0000256" key="22">
    <source>
        <dbReference type="PROSITE-ProRule" id="PRU00333"/>
    </source>
</evidence>
<evidence type="ECO:0000256" key="3">
    <source>
        <dbReference type="ARBA" id="ARBA00001956"/>
    </source>
</evidence>
<dbReference type="SUPFAM" id="SSF51717">
    <property type="entry name" value="Dihydropteroate synthetase-like"/>
    <property type="match status" value="1"/>
</dbReference>
<dbReference type="RefSeq" id="WP_207276870.1">
    <property type="nucleotide sequence ID" value="NZ_JAFMPK010000047.1"/>
</dbReference>
<dbReference type="InterPro" id="IPR036594">
    <property type="entry name" value="Meth_synthase_dom"/>
</dbReference>
<keyword evidence="16 21" id="KW-0486">Methionine biosynthesis</keyword>
<evidence type="ECO:0000256" key="7">
    <source>
        <dbReference type="ARBA" id="ARBA00013998"/>
    </source>
</evidence>
<comment type="cofactor">
    <cofactor evidence="2 21 22">
        <name>Zn(2+)</name>
        <dbReference type="ChEBI" id="CHEBI:29105"/>
    </cofactor>
</comment>
<evidence type="ECO:0000256" key="16">
    <source>
        <dbReference type="ARBA" id="ARBA00023167"/>
    </source>
</evidence>
<dbReference type="PROSITE" id="PS50972">
    <property type="entry name" value="PTERIN_BINDING"/>
    <property type="match status" value="1"/>
</dbReference>
<dbReference type="PROSITE" id="PS50970">
    <property type="entry name" value="HCY"/>
    <property type="match status" value="1"/>
</dbReference>
<evidence type="ECO:0000256" key="4">
    <source>
        <dbReference type="ARBA" id="ARBA00005178"/>
    </source>
</evidence>
<evidence type="ECO:0000256" key="21">
    <source>
        <dbReference type="PIRNR" id="PIRNR000381"/>
    </source>
</evidence>
<dbReference type="PANTHER" id="PTHR45833:SF1">
    <property type="entry name" value="METHIONINE SYNTHASE"/>
    <property type="match status" value="1"/>
</dbReference>
<evidence type="ECO:0000259" key="25">
    <source>
        <dbReference type="PROSITE" id="PS50974"/>
    </source>
</evidence>
<keyword evidence="17 21" id="KW-0170">Cobalt</keyword>
<dbReference type="CDD" id="cd02069">
    <property type="entry name" value="methionine_synthase_B12_BD"/>
    <property type="match status" value="1"/>
</dbReference>
<dbReference type="Gene3D" id="3.10.196.10">
    <property type="entry name" value="Vitamin B12-dependent methionine synthase, activation domain"/>
    <property type="match status" value="1"/>
</dbReference>
<dbReference type="InterPro" id="IPR011005">
    <property type="entry name" value="Dihydropteroate_synth-like_sf"/>
</dbReference>
<dbReference type="Pfam" id="PF00809">
    <property type="entry name" value="Pterin_bind"/>
    <property type="match status" value="1"/>
</dbReference>
<evidence type="ECO:0000259" key="27">
    <source>
        <dbReference type="PROSITE" id="PS51337"/>
    </source>
</evidence>
<keyword evidence="15 21" id="KW-0862">Zinc</keyword>
<dbReference type="InterPro" id="IPR037010">
    <property type="entry name" value="VitB12-dep_Met_synth_activ_sf"/>
</dbReference>
<dbReference type="Gene3D" id="1.10.1240.10">
    <property type="entry name" value="Methionine synthase domain"/>
    <property type="match status" value="1"/>
</dbReference>
<dbReference type="InterPro" id="IPR036589">
    <property type="entry name" value="HCY_dom_sf"/>
</dbReference>
<keyword evidence="8 21" id="KW-0489">Methyltransferase</keyword>
<proteinExistence type="inferred from homology"/>
<keyword evidence="12 21" id="KW-0949">S-adenosyl-L-methionine</keyword>
<keyword evidence="11 21" id="KW-0808">Transferase</keyword>
<keyword evidence="29" id="KW-1185">Reference proteome</keyword>
<dbReference type="PANTHER" id="PTHR45833">
    <property type="entry name" value="METHIONINE SYNTHASE"/>
    <property type="match status" value="1"/>
</dbReference>
<evidence type="ECO:0000256" key="1">
    <source>
        <dbReference type="ARBA" id="ARBA00001700"/>
    </source>
</evidence>
<dbReference type="Gene3D" id="3.40.50.280">
    <property type="entry name" value="Cobalamin-binding domain"/>
    <property type="match status" value="1"/>
</dbReference>
<evidence type="ECO:0000256" key="2">
    <source>
        <dbReference type="ARBA" id="ARBA00001947"/>
    </source>
</evidence>
<evidence type="ECO:0000259" key="26">
    <source>
        <dbReference type="PROSITE" id="PS51332"/>
    </source>
</evidence>
<dbReference type="SUPFAM" id="SSF47644">
    <property type="entry name" value="Methionine synthase domain"/>
    <property type="match status" value="1"/>
</dbReference>
<feature type="domain" description="B12-binding" evidence="26">
    <location>
        <begin position="732"/>
        <end position="869"/>
    </location>
</feature>
<comment type="similarity">
    <text evidence="5">Belongs to the vitamin-B12 dependent methionine synthase family.</text>
</comment>
<keyword evidence="10 21" id="KW-0846">Cobalamin</keyword>
<evidence type="ECO:0000313" key="28">
    <source>
        <dbReference type="EMBL" id="MBO0610683.1"/>
    </source>
</evidence>
<feature type="domain" description="AdoMet activation" evidence="25">
    <location>
        <begin position="882"/>
        <end position="1188"/>
    </location>
</feature>
<dbReference type="GO" id="GO:0032259">
    <property type="term" value="P:methylation"/>
    <property type="evidence" value="ECO:0007669"/>
    <property type="project" value="UniProtKB-KW"/>
</dbReference>
<evidence type="ECO:0000256" key="11">
    <source>
        <dbReference type="ARBA" id="ARBA00022679"/>
    </source>
</evidence>
<comment type="catalytic activity">
    <reaction evidence="1 21">
        <text>(6S)-5-methyl-5,6,7,8-tetrahydrofolate + L-homocysteine = (6S)-5,6,7,8-tetrahydrofolate + L-methionine</text>
        <dbReference type="Rhea" id="RHEA:11172"/>
        <dbReference type="ChEBI" id="CHEBI:18608"/>
        <dbReference type="ChEBI" id="CHEBI:57453"/>
        <dbReference type="ChEBI" id="CHEBI:57844"/>
        <dbReference type="ChEBI" id="CHEBI:58199"/>
        <dbReference type="EC" id="2.1.1.13"/>
    </reaction>
</comment>
<evidence type="ECO:0000256" key="14">
    <source>
        <dbReference type="ARBA" id="ARBA00022737"/>
    </source>
</evidence>
<dbReference type="InterPro" id="IPR006158">
    <property type="entry name" value="Cobalamin-bd"/>
</dbReference>
<reference evidence="28 29" key="1">
    <citation type="submission" date="2021-03" db="EMBL/GenBank/DDBJ databases">
        <authorList>
            <person name="Xin L."/>
        </authorList>
    </citation>
    <scope>NUCLEOTIDE SEQUENCE [LARGE SCALE GENOMIC DNA]</scope>
    <source>
        <strain evidence="28 29">XHU 5031</strain>
    </source>
</reference>
<dbReference type="Proteomes" id="UP000664617">
    <property type="component" value="Unassembled WGS sequence"/>
</dbReference>
<dbReference type="PROSITE" id="PS51337">
    <property type="entry name" value="B12_BINDING_NTER"/>
    <property type="match status" value="1"/>
</dbReference>
<evidence type="ECO:0000256" key="12">
    <source>
        <dbReference type="ARBA" id="ARBA00022691"/>
    </source>
</evidence>
<dbReference type="Gene3D" id="3.20.20.330">
    <property type="entry name" value="Homocysteine-binding-like domain"/>
    <property type="match status" value="1"/>
</dbReference>
<dbReference type="InterPro" id="IPR000489">
    <property type="entry name" value="Pterin-binding_dom"/>
</dbReference>
<dbReference type="InterPro" id="IPR003726">
    <property type="entry name" value="HCY_dom"/>
</dbReference>
<organism evidence="28 29">
    <name type="scientific">Myceligenerans salitolerans</name>
    <dbReference type="NCBI Taxonomy" id="1230528"/>
    <lineage>
        <taxon>Bacteria</taxon>
        <taxon>Bacillati</taxon>
        <taxon>Actinomycetota</taxon>
        <taxon>Actinomycetes</taxon>
        <taxon>Micrococcales</taxon>
        <taxon>Promicromonosporaceae</taxon>
        <taxon>Myceligenerans</taxon>
    </lineage>
</organism>
<feature type="binding site" evidence="22">
    <location>
        <position position="226"/>
    </location>
    <ligand>
        <name>Zn(2+)</name>
        <dbReference type="ChEBI" id="CHEBI:29105"/>
    </ligand>
</feature>
<evidence type="ECO:0000256" key="17">
    <source>
        <dbReference type="ARBA" id="ARBA00023285"/>
    </source>
</evidence>
<comment type="function">
    <text evidence="18 21">Catalyzes the transfer of a methyl group from methyl-cobalamin to homocysteine, yielding enzyme-bound cob(I)alamin and methionine. Subsequently, remethylates the cofactor using methyltetrahydrofolate.</text>
</comment>
<dbReference type="PROSITE" id="PS50974">
    <property type="entry name" value="ADOMET_ACTIVATION"/>
    <property type="match status" value="1"/>
</dbReference>
<dbReference type="InterPro" id="IPR033706">
    <property type="entry name" value="Met_synthase_B12-bd"/>
</dbReference>
<feature type="domain" description="Hcy-binding" evidence="23">
    <location>
        <begin position="5"/>
        <end position="307"/>
    </location>
</feature>
<keyword evidence="14" id="KW-0677">Repeat</keyword>
<dbReference type="InterPro" id="IPR050554">
    <property type="entry name" value="Met_Synthase/Corrinoid"/>
</dbReference>
<sequence>MPERAAALLDAMRERVVVADGAMGTMIQQANPTLADYQDMEGCNEILTVTRPDLIAGIHDAFLEVGVDAVETNTFGANWSNLSDYGIDDRIRELARAGAALARERADAHTTEDHPRWVLGSMGPGTKLPSLGHTTYAHLRDTFAEQAAGLLEGGADAILVETSQDLLQTKAAIAGSRQAMAEVGHRVPILASVTVETTGTMLMGSEIGAALTTLQAVGVDAIGLNCATGPDQMSEHLRHLARHAEMPVMCQPNAGLPELGPHGATYPLTPEELAAAHEQFTREFGLGLVGGCCGTTPEHLRRVVDVVRGNALPDRRPERENGVASLYSHTDLHQDASYLAIGERTNANGSKAFREAMLESRWDDIVDIARAQTRDGAHLLDVCVDYVGRDGVADVREVVSRLASASTLPLVIDSTEPDVIRAGLELLGGRGVVNSVNFEDGDGPESRFARIMPAVVEHGAAVVALTIDEEGQARTCEGKVAIATRLIETLTTRWGMRVDDIIVDCLTFPIATGQEETRRDAIETIEAIREITRRYPGVHTTLGVSNVSFGLNPAARTVLNSVFLHEATEAGLDSAIVHAAKILPLASIPDEQREVALDLVWDRRRYDESGELTYDPLARLLELFEGVDTAAMRDARAAELAALPVGERLARRIIDGNRKGLDDDVEQALGDGMKALDIVNDHLLEGMKVVGELFGKGEMQLPFVLQSAEVMKAAVALLEPHMERVEGDSGSKGTIVLATVRGDVHDIGKNLVDIILTNNGYTVVNIGIKQPISAMIEAAEEHGADVIGMSGLLVKSTVVMKENLEELSSRGLAKRWPILLGGAALTRTYVEDDLAGMFDGTVRYARDAFEGLRLMEPLVKVARGASPDDVGLPALRTRRHNVVKVTETAVEDLPERSDVATDNPVPEPPFWGTRIVKGLQLADYAAFLDERATFMGQWGLKPGRSADGASYEELVETEGRPRLKEWLDRIRTEQILDPTVVYGYFPVWCEGDDVVVAHHGPGLAGLTAPDGGSGGSLGTERLRFTFPRQRRDRHLCLADFVKPRSWVEETGRYDVLPVQLVTVGDTVAAHTAKLFEGNHYREYMELHGLSVQLTEALAEFWHSRVRGELGYADEEPADVEGMFKLEYRGARMSLGYPACPDMEDRRKVMELLRAERVGVELSDELQLHPEQSTDALVFHHPECKYFSV</sequence>
<dbReference type="Gene3D" id="3.20.20.20">
    <property type="entry name" value="Dihydropteroate synthase-like"/>
    <property type="match status" value="1"/>
</dbReference>
<evidence type="ECO:0000256" key="19">
    <source>
        <dbReference type="ARBA" id="ARBA00031040"/>
    </source>
</evidence>
<keyword evidence="13 21" id="KW-0479">Metal-binding</keyword>
<comment type="domain">
    <text evidence="21">Modular enzyme with four functionally distinct domains. The isolated Hcy-binding domain catalyzes methyl transfer from free methylcobalamin to homocysteine. The Hcy-binding domain in association with the pterin-binding domain catalyzes the methylation of cob(I)alamin by methyltetrahydrofolate and the methylation of homocysteine. The B12-binding domain binds the cofactor. The AdoMet activation domain binds S-adenosyl-L-methionine. Under aerobic conditions cob(I)alamin can be converted to inactive cob(II)alamin. Reductive methylation by S-adenosyl-L-methionine and flavodoxin regenerates methylcobalamin.</text>
</comment>
<dbReference type="SUPFAM" id="SSF52242">
    <property type="entry name" value="Cobalamin (vitamin B12)-binding domain"/>
    <property type="match status" value="1"/>
</dbReference>